<evidence type="ECO:0000313" key="4">
    <source>
        <dbReference type="EMBL" id="KAK0579156.1"/>
    </source>
</evidence>
<sequence>MVGERRNLDEVPKYDLLKTVHIVYSQLDPEAARIANFGNELIYFKDGKKSFSERAAIAAISKMQPADWWVMYGDCALSLRAIVVRILSQTASSSACERNWSTFALIHTKQRNCLAYSKFEQLVYCYYNMKLKIRDMAAGKDKVDETDFMDLLQVTAEVGDDNENPFFDWVIPACLDDDERNPDPQIASYARDMGINVEQVIREEVGVDRGVTVSSSFDDQHTSDGNSGGKDDGDDGGGWDSSARGWDAGATSWDIRARGWDAGATSWNASATDWDAHANFDQKHDNRATTDNKDNGAAEATDTENGAAGFSDGLVNEEGDEELTEEDAKRDKSQRKNKGKYIVDEEEEAKADIGDELDLGSLDGSNGEEDAEGPVRKFIKRSYHEFNPRHDLQDPVFRLEMEFSNVDVFRKAIRAHSVKHRRVVKFKKNDPNRIRVVCKDEGSGGAKRRFYRLYMYLGALKQGWKEECRPILGLDGCFIKGHHTGQLLTTNGVNPNNQMYPVAYELFEDPPFKNEDDLRDDHALGGEHWNANNNIALYCDEIVDEEFREEDPIDELEFDPQENPLEDDEVAQVEKPVDGVVEDDELATEFAKNQSKNL</sequence>
<protein>
    <recommendedName>
        <fullName evidence="6">HAT C-terminal dimerisation domain-containing protein</fullName>
    </recommendedName>
</protein>
<feature type="compositionally biased region" description="Basic and acidic residues" evidence="1">
    <location>
        <begin position="284"/>
        <end position="296"/>
    </location>
</feature>
<name>A0AA39RSP0_ACESA</name>
<feature type="compositionally biased region" description="Acidic residues" evidence="1">
    <location>
        <begin position="344"/>
        <end position="358"/>
    </location>
</feature>
<dbReference type="PANTHER" id="PTHR31973:SF187">
    <property type="entry name" value="MUTATOR TRANSPOSASE MUDRA PROTEIN"/>
    <property type="match status" value="1"/>
</dbReference>
<dbReference type="Pfam" id="PF05699">
    <property type="entry name" value="Dimer_Tnp_hAT"/>
    <property type="match status" value="1"/>
</dbReference>
<gene>
    <name evidence="4" type="ORF">LWI29_021871</name>
</gene>
<reference evidence="4" key="2">
    <citation type="submission" date="2023-06" db="EMBL/GenBank/DDBJ databases">
        <authorList>
            <person name="Swenson N.G."/>
            <person name="Wegrzyn J.L."/>
            <person name="Mcevoy S.L."/>
        </authorList>
    </citation>
    <scope>NUCLEOTIDE SEQUENCE</scope>
    <source>
        <strain evidence="4">NS2018</strain>
        <tissue evidence="4">Leaf</tissue>
    </source>
</reference>
<dbReference type="SUPFAM" id="SSF53098">
    <property type="entry name" value="Ribonuclease H-like"/>
    <property type="match status" value="1"/>
</dbReference>
<dbReference type="Pfam" id="PF03108">
    <property type="entry name" value="DBD_Tnp_Mut"/>
    <property type="match status" value="1"/>
</dbReference>
<dbReference type="Proteomes" id="UP001168877">
    <property type="component" value="Unassembled WGS sequence"/>
</dbReference>
<feature type="compositionally biased region" description="Acidic residues" evidence="1">
    <location>
        <begin position="315"/>
        <end position="325"/>
    </location>
</feature>
<evidence type="ECO:0000259" key="3">
    <source>
        <dbReference type="Pfam" id="PF05699"/>
    </source>
</evidence>
<evidence type="ECO:0000259" key="2">
    <source>
        <dbReference type="Pfam" id="PF03108"/>
    </source>
</evidence>
<evidence type="ECO:0000256" key="1">
    <source>
        <dbReference type="SAM" id="MobiDB-lite"/>
    </source>
</evidence>
<dbReference type="AlphaFoldDB" id="A0AA39RSP0"/>
<keyword evidence="5" id="KW-1185">Reference proteome</keyword>
<organism evidence="4 5">
    <name type="scientific">Acer saccharum</name>
    <name type="common">Sugar maple</name>
    <dbReference type="NCBI Taxonomy" id="4024"/>
    <lineage>
        <taxon>Eukaryota</taxon>
        <taxon>Viridiplantae</taxon>
        <taxon>Streptophyta</taxon>
        <taxon>Embryophyta</taxon>
        <taxon>Tracheophyta</taxon>
        <taxon>Spermatophyta</taxon>
        <taxon>Magnoliopsida</taxon>
        <taxon>eudicotyledons</taxon>
        <taxon>Gunneridae</taxon>
        <taxon>Pentapetalae</taxon>
        <taxon>rosids</taxon>
        <taxon>malvids</taxon>
        <taxon>Sapindales</taxon>
        <taxon>Sapindaceae</taxon>
        <taxon>Hippocastanoideae</taxon>
        <taxon>Acereae</taxon>
        <taxon>Acer</taxon>
    </lineage>
</organism>
<dbReference type="InterPro" id="IPR012337">
    <property type="entry name" value="RNaseH-like_sf"/>
</dbReference>
<feature type="region of interest" description="Disordered" evidence="1">
    <location>
        <begin position="214"/>
        <end position="246"/>
    </location>
</feature>
<feature type="domain" description="HAT C-terminal dimerisation" evidence="3">
    <location>
        <begin position="61"/>
        <end position="129"/>
    </location>
</feature>
<dbReference type="PANTHER" id="PTHR31973">
    <property type="entry name" value="POLYPROTEIN, PUTATIVE-RELATED"/>
    <property type="match status" value="1"/>
</dbReference>
<dbReference type="GO" id="GO:0046983">
    <property type="term" value="F:protein dimerization activity"/>
    <property type="evidence" value="ECO:0007669"/>
    <property type="project" value="InterPro"/>
</dbReference>
<comment type="caution">
    <text evidence="4">The sequence shown here is derived from an EMBL/GenBank/DDBJ whole genome shotgun (WGS) entry which is preliminary data.</text>
</comment>
<dbReference type="InterPro" id="IPR004332">
    <property type="entry name" value="Transposase_MuDR"/>
</dbReference>
<evidence type="ECO:0000313" key="5">
    <source>
        <dbReference type="Proteomes" id="UP001168877"/>
    </source>
</evidence>
<feature type="domain" description="Transposase MuDR plant" evidence="2">
    <location>
        <begin position="400"/>
        <end position="442"/>
    </location>
</feature>
<proteinExistence type="predicted"/>
<evidence type="ECO:0008006" key="6">
    <source>
        <dbReference type="Google" id="ProtNLM"/>
    </source>
</evidence>
<dbReference type="InterPro" id="IPR008906">
    <property type="entry name" value="HATC_C_dom"/>
</dbReference>
<reference evidence="4" key="1">
    <citation type="journal article" date="2022" name="Plant J.">
        <title>Strategies of tolerance reflected in two North American maple genomes.</title>
        <authorList>
            <person name="McEvoy S.L."/>
            <person name="Sezen U.U."/>
            <person name="Trouern-Trend A."/>
            <person name="McMahon S.M."/>
            <person name="Schaberg P.G."/>
            <person name="Yang J."/>
            <person name="Wegrzyn J.L."/>
            <person name="Swenson N.G."/>
        </authorList>
    </citation>
    <scope>NUCLEOTIDE SEQUENCE</scope>
    <source>
        <strain evidence="4">NS2018</strain>
    </source>
</reference>
<dbReference type="EMBL" id="JAUESC010000385">
    <property type="protein sequence ID" value="KAK0579156.1"/>
    <property type="molecule type" value="Genomic_DNA"/>
</dbReference>
<accession>A0AA39RSP0</accession>
<feature type="region of interest" description="Disordered" evidence="1">
    <location>
        <begin position="284"/>
        <end position="373"/>
    </location>
</feature>